<dbReference type="OrthoDB" id="408532at2759"/>
<evidence type="ECO:0000313" key="3">
    <source>
        <dbReference type="Proteomes" id="UP000224567"/>
    </source>
</evidence>
<dbReference type="EMBL" id="MLFT02000007">
    <property type="protein sequence ID" value="PHT43963.1"/>
    <property type="molecule type" value="Genomic_DNA"/>
</dbReference>
<dbReference type="GO" id="GO:0004553">
    <property type="term" value="F:hydrolase activity, hydrolyzing O-glycosyl compounds"/>
    <property type="evidence" value="ECO:0007669"/>
    <property type="project" value="InterPro"/>
</dbReference>
<dbReference type="PANTHER" id="PTHR43536">
    <property type="entry name" value="MANNOSYLGLYCOPROTEIN ENDO-BETA-MANNOSIDASE"/>
    <property type="match status" value="1"/>
</dbReference>
<proteinExistence type="predicted"/>
<reference evidence="2 3" key="1">
    <citation type="journal article" date="2017" name="Genome Biol.">
        <title>New reference genome sequences of hot pepper reveal the massive evolution of plant disease-resistance genes by retroduplication.</title>
        <authorList>
            <person name="Kim S."/>
            <person name="Park J."/>
            <person name="Yeom S.I."/>
            <person name="Kim Y.M."/>
            <person name="Seo E."/>
            <person name="Kim K.T."/>
            <person name="Kim M.S."/>
            <person name="Lee J.M."/>
            <person name="Cheong K."/>
            <person name="Shin H.S."/>
            <person name="Kim S.B."/>
            <person name="Han K."/>
            <person name="Lee J."/>
            <person name="Park M."/>
            <person name="Lee H.A."/>
            <person name="Lee H.Y."/>
            <person name="Lee Y."/>
            <person name="Oh S."/>
            <person name="Lee J.H."/>
            <person name="Choi E."/>
            <person name="Choi E."/>
            <person name="Lee S.E."/>
            <person name="Jeon J."/>
            <person name="Kim H."/>
            <person name="Choi G."/>
            <person name="Song H."/>
            <person name="Lee J."/>
            <person name="Lee S.C."/>
            <person name="Kwon J.K."/>
            <person name="Lee H.Y."/>
            <person name="Koo N."/>
            <person name="Hong Y."/>
            <person name="Kim R.W."/>
            <person name="Kang W.H."/>
            <person name="Huh J.H."/>
            <person name="Kang B.C."/>
            <person name="Yang T.J."/>
            <person name="Lee Y.H."/>
            <person name="Bennetzen J.L."/>
            <person name="Choi D."/>
        </authorList>
    </citation>
    <scope>NUCLEOTIDE SEQUENCE [LARGE SCALE GENOMIC DNA]</scope>
    <source>
        <strain evidence="3">cv. PBC81</strain>
    </source>
</reference>
<dbReference type="Pfam" id="PF18368">
    <property type="entry name" value="Ig_GlcNase"/>
    <property type="match status" value="1"/>
</dbReference>
<dbReference type="InterPro" id="IPR043534">
    <property type="entry name" value="EBDG/EBM"/>
</dbReference>
<evidence type="ECO:0000313" key="2">
    <source>
        <dbReference type="EMBL" id="PHT43963.1"/>
    </source>
</evidence>
<dbReference type="PANTHER" id="PTHR43536:SF1">
    <property type="entry name" value="MANNOSYLGLYCOPROTEIN ENDO-BETA-MANNOSIDASE"/>
    <property type="match status" value="1"/>
</dbReference>
<accession>A0A2G2WFF2</accession>
<evidence type="ECO:0000259" key="1">
    <source>
        <dbReference type="Pfam" id="PF18368"/>
    </source>
</evidence>
<gene>
    <name evidence="2" type="ORF">CQW23_17988</name>
</gene>
<feature type="domain" description="Exo-beta-D-glucosaminidase Ig-fold" evidence="1">
    <location>
        <begin position="276"/>
        <end position="338"/>
    </location>
</feature>
<dbReference type="InterPro" id="IPR013783">
    <property type="entry name" value="Ig-like_fold"/>
</dbReference>
<name>A0A2G2WFF2_CAPBA</name>
<organism evidence="2 3">
    <name type="scientific">Capsicum baccatum</name>
    <name type="common">Peruvian pepper</name>
    <dbReference type="NCBI Taxonomy" id="33114"/>
    <lineage>
        <taxon>Eukaryota</taxon>
        <taxon>Viridiplantae</taxon>
        <taxon>Streptophyta</taxon>
        <taxon>Embryophyta</taxon>
        <taxon>Tracheophyta</taxon>
        <taxon>Spermatophyta</taxon>
        <taxon>Magnoliopsida</taxon>
        <taxon>eudicotyledons</taxon>
        <taxon>Gunneridae</taxon>
        <taxon>Pentapetalae</taxon>
        <taxon>asterids</taxon>
        <taxon>lamiids</taxon>
        <taxon>Solanales</taxon>
        <taxon>Solanaceae</taxon>
        <taxon>Solanoideae</taxon>
        <taxon>Capsiceae</taxon>
        <taxon>Capsicum</taxon>
    </lineage>
</organism>
<protein>
    <submittedName>
        <fullName evidence="2">Mannosylglycoprotein endo-beta-mannosidase</fullName>
    </submittedName>
</protein>
<comment type="caution">
    <text evidence="2">The sequence shown here is derived from an EMBL/GenBank/DDBJ whole genome shotgun (WGS) entry which is preliminary data.</text>
</comment>
<dbReference type="SUPFAM" id="SSF49303">
    <property type="entry name" value="beta-Galactosidase/glucuronidase domain"/>
    <property type="match status" value="2"/>
</dbReference>
<dbReference type="Gene3D" id="2.60.40.10">
    <property type="entry name" value="Immunoglobulins"/>
    <property type="match status" value="2"/>
</dbReference>
<dbReference type="InterPro" id="IPR036156">
    <property type="entry name" value="Beta-gal/glucu_dom_sf"/>
</dbReference>
<dbReference type="InterPro" id="IPR041351">
    <property type="entry name" value="Ig_GlcNase"/>
</dbReference>
<reference evidence="3" key="2">
    <citation type="journal article" date="2017" name="J. Anim. Genet.">
        <title>Multiple reference genome sequences of hot pepper reveal the massive evolution of plant disease resistance genes by retroduplication.</title>
        <authorList>
            <person name="Kim S."/>
            <person name="Park J."/>
            <person name="Yeom S.-I."/>
            <person name="Kim Y.-M."/>
            <person name="Seo E."/>
            <person name="Kim K.-T."/>
            <person name="Kim M.-S."/>
            <person name="Lee J.M."/>
            <person name="Cheong K."/>
            <person name="Shin H.-S."/>
            <person name="Kim S.-B."/>
            <person name="Han K."/>
            <person name="Lee J."/>
            <person name="Park M."/>
            <person name="Lee H.-A."/>
            <person name="Lee H.-Y."/>
            <person name="Lee Y."/>
            <person name="Oh S."/>
            <person name="Lee J.H."/>
            <person name="Choi E."/>
            <person name="Choi E."/>
            <person name="Lee S.E."/>
            <person name="Jeon J."/>
            <person name="Kim H."/>
            <person name="Choi G."/>
            <person name="Song H."/>
            <person name="Lee J."/>
            <person name="Lee S.-C."/>
            <person name="Kwon J.-K."/>
            <person name="Lee H.-Y."/>
            <person name="Koo N."/>
            <person name="Hong Y."/>
            <person name="Kim R.W."/>
            <person name="Kang W.-H."/>
            <person name="Huh J.H."/>
            <person name="Kang B.-C."/>
            <person name="Yang T.-J."/>
            <person name="Lee Y.-H."/>
            <person name="Bennetzen J.L."/>
            <person name="Choi D."/>
        </authorList>
    </citation>
    <scope>NUCLEOTIDE SEQUENCE [LARGE SCALE GENOMIC DNA]</scope>
    <source>
        <strain evidence="3">cv. PBC81</strain>
    </source>
</reference>
<keyword evidence="3" id="KW-1185">Reference proteome</keyword>
<sequence>MYWRRGDPVSNPYGPLDHDLFLLFARDTVKLLRNHPILSLWVGENEQVPPPDVNAALKNDLQLHPYYMNSNNSGTSAITPVIKGPSRYLDSGQFYDHLHDQTAGFYGCPSAAEPIHVQLNLETYSIEVVNTTSEELSNVAIEASVWDLEGECPYNKTSEKLAVPPKKVIPTFEMEVSKVEESKASDDYKLLEPFRERRPPLKITSLTFIKGSSYEMRMHIQNTSKKPDSSTPLYRNNFIRRNGSFGELDSSESFYLLDGKKHEISLYVKNFSREYNKAMVSEVNGTVKGVAFFLHFSVHASKKEHNKVEDTRVLPVHYSDNYFSLVPGEVMTVTISFEVPPGVTPQVLLYNSSSSCHRLVLDVKMFTLLVLRSEVYHYSCKEVGSKAVALMLSKTVQLCSIGVLHSCHFNQ</sequence>
<dbReference type="Proteomes" id="UP000224567">
    <property type="component" value="Unassembled WGS sequence"/>
</dbReference>
<dbReference type="AlphaFoldDB" id="A0A2G2WFF2"/>
<dbReference type="SUPFAM" id="SSF51445">
    <property type="entry name" value="(Trans)glycosidases"/>
    <property type="match status" value="1"/>
</dbReference>
<dbReference type="InterPro" id="IPR017853">
    <property type="entry name" value="GH"/>
</dbReference>
<dbReference type="STRING" id="33114.A0A2G2WFF2"/>